<evidence type="ECO:0000256" key="1">
    <source>
        <dbReference type="ARBA" id="ARBA00010641"/>
    </source>
</evidence>
<dbReference type="CDD" id="cd06171">
    <property type="entry name" value="Sigma70_r4"/>
    <property type="match status" value="1"/>
</dbReference>
<organism evidence="8 9">
    <name type="scientific">Salegentibacter holothuriorum</name>
    <dbReference type="NCBI Taxonomy" id="241145"/>
    <lineage>
        <taxon>Bacteria</taxon>
        <taxon>Pseudomonadati</taxon>
        <taxon>Bacteroidota</taxon>
        <taxon>Flavobacteriia</taxon>
        <taxon>Flavobacteriales</taxon>
        <taxon>Flavobacteriaceae</taxon>
        <taxon>Salegentibacter</taxon>
    </lineage>
</organism>
<feature type="region of interest" description="Disordered" evidence="5">
    <location>
        <begin position="181"/>
        <end position="202"/>
    </location>
</feature>
<feature type="domain" description="RNA polymerase sigma factor 70 region 4 type 2" evidence="7">
    <location>
        <begin position="126"/>
        <end position="177"/>
    </location>
</feature>
<dbReference type="Pfam" id="PF08281">
    <property type="entry name" value="Sigma70_r4_2"/>
    <property type="match status" value="1"/>
</dbReference>
<accession>A0A1T5EDV3</accession>
<dbReference type="InterPro" id="IPR013249">
    <property type="entry name" value="RNA_pol_sigma70_r4_t2"/>
</dbReference>
<evidence type="ECO:0000256" key="3">
    <source>
        <dbReference type="ARBA" id="ARBA00023082"/>
    </source>
</evidence>
<dbReference type="InterPro" id="IPR013325">
    <property type="entry name" value="RNA_pol_sigma_r2"/>
</dbReference>
<sequence length="202" mass="23249">MISTITHINDLIVRCQKGDQQAQMEVYERYYKAMYNTSVRIVKDTAEAEDIMQEAFLKAFSKINALKEVSTFGAWLKRIVVNLSINSFNHKVKLNEVTYNDELKNEADESEGIILEEDSKNDKVKKILKTLNNLKENYRVALTLHLIEGYDYEEIGEILNLSYANCRTTISRAKESLRKKLLKDETGMMPDTKTGKKPGENN</sequence>
<feature type="compositionally biased region" description="Basic and acidic residues" evidence="5">
    <location>
        <begin position="193"/>
        <end position="202"/>
    </location>
</feature>
<comment type="similarity">
    <text evidence="1">Belongs to the sigma-70 factor family. ECF subfamily.</text>
</comment>
<keyword evidence="2" id="KW-0805">Transcription regulation</keyword>
<dbReference type="PANTHER" id="PTHR43133:SF51">
    <property type="entry name" value="RNA POLYMERASE SIGMA FACTOR"/>
    <property type="match status" value="1"/>
</dbReference>
<dbReference type="RefSeq" id="WP_139374906.1">
    <property type="nucleotide sequence ID" value="NZ_FUYY01000009.1"/>
</dbReference>
<dbReference type="Pfam" id="PF04542">
    <property type="entry name" value="Sigma70_r2"/>
    <property type="match status" value="1"/>
</dbReference>
<evidence type="ECO:0000256" key="5">
    <source>
        <dbReference type="SAM" id="MobiDB-lite"/>
    </source>
</evidence>
<dbReference type="EMBL" id="FUYY01000009">
    <property type="protein sequence ID" value="SKB82172.1"/>
    <property type="molecule type" value="Genomic_DNA"/>
</dbReference>
<name>A0A1T5EDV3_9FLAO</name>
<dbReference type="OrthoDB" id="1160671at2"/>
<dbReference type="PANTHER" id="PTHR43133">
    <property type="entry name" value="RNA POLYMERASE ECF-TYPE SIGMA FACTO"/>
    <property type="match status" value="1"/>
</dbReference>
<dbReference type="STRING" id="241145.SAMN05660776_3161"/>
<dbReference type="InterPro" id="IPR039425">
    <property type="entry name" value="RNA_pol_sigma-70-like"/>
</dbReference>
<protein>
    <submittedName>
        <fullName evidence="8">RNA polymerase sigma-70 factor, ECF subfamily</fullName>
    </submittedName>
</protein>
<dbReference type="GO" id="GO:0003677">
    <property type="term" value="F:DNA binding"/>
    <property type="evidence" value="ECO:0007669"/>
    <property type="project" value="InterPro"/>
</dbReference>
<reference evidence="9" key="1">
    <citation type="submission" date="2017-02" db="EMBL/GenBank/DDBJ databases">
        <authorList>
            <person name="Varghese N."/>
            <person name="Submissions S."/>
        </authorList>
    </citation>
    <scope>NUCLEOTIDE SEQUENCE [LARGE SCALE GENOMIC DNA]</scope>
    <source>
        <strain evidence="9">DSM 23405</strain>
    </source>
</reference>
<evidence type="ECO:0000256" key="4">
    <source>
        <dbReference type="ARBA" id="ARBA00023163"/>
    </source>
</evidence>
<dbReference type="InterPro" id="IPR007627">
    <property type="entry name" value="RNA_pol_sigma70_r2"/>
</dbReference>
<evidence type="ECO:0000259" key="7">
    <source>
        <dbReference type="Pfam" id="PF08281"/>
    </source>
</evidence>
<dbReference type="AlphaFoldDB" id="A0A1T5EDV3"/>
<dbReference type="NCBIfam" id="TIGR02937">
    <property type="entry name" value="sigma70-ECF"/>
    <property type="match status" value="1"/>
</dbReference>
<evidence type="ECO:0000313" key="8">
    <source>
        <dbReference type="EMBL" id="SKB82172.1"/>
    </source>
</evidence>
<proteinExistence type="inferred from homology"/>
<feature type="domain" description="RNA polymerase sigma-70 region 2" evidence="6">
    <location>
        <begin position="27"/>
        <end position="88"/>
    </location>
</feature>
<evidence type="ECO:0000259" key="6">
    <source>
        <dbReference type="Pfam" id="PF04542"/>
    </source>
</evidence>
<dbReference type="GO" id="GO:0016987">
    <property type="term" value="F:sigma factor activity"/>
    <property type="evidence" value="ECO:0007669"/>
    <property type="project" value="UniProtKB-KW"/>
</dbReference>
<dbReference type="SUPFAM" id="SSF88946">
    <property type="entry name" value="Sigma2 domain of RNA polymerase sigma factors"/>
    <property type="match status" value="1"/>
</dbReference>
<dbReference type="InterPro" id="IPR014284">
    <property type="entry name" value="RNA_pol_sigma-70_dom"/>
</dbReference>
<dbReference type="InterPro" id="IPR013324">
    <property type="entry name" value="RNA_pol_sigma_r3/r4-like"/>
</dbReference>
<dbReference type="GO" id="GO:0006352">
    <property type="term" value="P:DNA-templated transcription initiation"/>
    <property type="evidence" value="ECO:0007669"/>
    <property type="project" value="InterPro"/>
</dbReference>
<keyword evidence="4" id="KW-0804">Transcription</keyword>
<keyword evidence="3" id="KW-0731">Sigma factor</keyword>
<dbReference type="Proteomes" id="UP000190230">
    <property type="component" value="Unassembled WGS sequence"/>
</dbReference>
<evidence type="ECO:0000256" key="2">
    <source>
        <dbReference type="ARBA" id="ARBA00023015"/>
    </source>
</evidence>
<evidence type="ECO:0000313" key="9">
    <source>
        <dbReference type="Proteomes" id="UP000190230"/>
    </source>
</evidence>
<gene>
    <name evidence="8" type="ORF">SAMN05660776_3161</name>
</gene>
<dbReference type="InterPro" id="IPR036388">
    <property type="entry name" value="WH-like_DNA-bd_sf"/>
</dbReference>
<dbReference type="Gene3D" id="1.10.10.10">
    <property type="entry name" value="Winged helix-like DNA-binding domain superfamily/Winged helix DNA-binding domain"/>
    <property type="match status" value="1"/>
</dbReference>
<dbReference type="Gene3D" id="1.10.1740.10">
    <property type="match status" value="1"/>
</dbReference>
<keyword evidence="9" id="KW-1185">Reference proteome</keyword>
<dbReference type="SUPFAM" id="SSF88659">
    <property type="entry name" value="Sigma3 and sigma4 domains of RNA polymerase sigma factors"/>
    <property type="match status" value="1"/>
</dbReference>